<feature type="transmembrane region" description="Helical" evidence="2">
    <location>
        <begin position="109"/>
        <end position="131"/>
    </location>
</feature>
<feature type="region of interest" description="Disordered" evidence="1">
    <location>
        <begin position="16"/>
        <end position="42"/>
    </location>
</feature>
<organism evidence="3 4">
    <name type="scientific">Gigaspora rosea</name>
    <dbReference type="NCBI Taxonomy" id="44941"/>
    <lineage>
        <taxon>Eukaryota</taxon>
        <taxon>Fungi</taxon>
        <taxon>Fungi incertae sedis</taxon>
        <taxon>Mucoromycota</taxon>
        <taxon>Glomeromycotina</taxon>
        <taxon>Glomeromycetes</taxon>
        <taxon>Diversisporales</taxon>
        <taxon>Gigasporaceae</taxon>
        <taxon>Gigaspora</taxon>
    </lineage>
</organism>
<dbReference type="EMBL" id="QKWP01000003">
    <property type="protein sequence ID" value="RIB30884.1"/>
    <property type="molecule type" value="Genomic_DNA"/>
</dbReference>
<dbReference type="OrthoDB" id="10579918at2759"/>
<sequence length="184" mass="21000">MKEVLNSTVKEISTKVQNEIAGEMKKEDSNQEKSSQKNEHVKIEEVPQKSLTDTFKSLLKHDEEAANTAKSMFILFVIVDSESFLILDNATKNHITDETHTRRAHNRSLLGMVKSLAIIIIMAIYAASIVIYSFIPFMALLTSCVKFLVCSIILYSIHRERLHRLYSKKNKKPTIVATPERHII</sequence>
<keyword evidence="2" id="KW-0472">Membrane</keyword>
<protein>
    <submittedName>
        <fullName evidence="3">Uncharacterized protein</fullName>
    </submittedName>
</protein>
<reference evidence="3 4" key="1">
    <citation type="submission" date="2018-06" db="EMBL/GenBank/DDBJ databases">
        <title>Comparative genomics reveals the genomic features of Rhizophagus irregularis, R. cerebriforme, R. diaphanum and Gigaspora rosea, and their symbiotic lifestyle signature.</title>
        <authorList>
            <person name="Morin E."/>
            <person name="San Clemente H."/>
            <person name="Chen E.C.H."/>
            <person name="De La Providencia I."/>
            <person name="Hainaut M."/>
            <person name="Kuo A."/>
            <person name="Kohler A."/>
            <person name="Murat C."/>
            <person name="Tang N."/>
            <person name="Roy S."/>
            <person name="Loubradou J."/>
            <person name="Henrissat B."/>
            <person name="Grigoriev I.V."/>
            <person name="Corradi N."/>
            <person name="Roux C."/>
            <person name="Martin F.M."/>
        </authorList>
    </citation>
    <scope>NUCLEOTIDE SEQUENCE [LARGE SCALE GENOMIC DNA]</scope>
    <source>
        <strain evidence="3 4">DAOM 194757</strain>
    </source>
</reference>
<name>A0A397W853_9GLOM</name>
<dbReference type="Proteomes" id="UP000266673">
    <property type="component" value="Unassembled WGS sequence"/>
</dbReference>
<evidence type="ECO:0000256" key="2">
    <source>
        <dbReference type="SAM" id="Phobius"/>
    </source>
</evidence>
<keyword evidence="4" id="KW-1185">Reference proteome</keyword>
<keyword evidence="2" id="KW-1133">Transmembrane helix</keyword>
<dbReference type="AlphaFoldDB" id="A0A397W853"/>
<accession>A0A397W853</accession>
<evidence type="ECO:0000313" key="3">
    <source>
        <dbReference type="EMBL" id="RIB30884.1"/>
    </source>
</evidence>
<comment type="caution">
    <text evidence="3">The sequence shown here is derived from an EMBL/GenBank/DDBJ whole genome shotgun (WGS) entry which is preliminary data.</text>
</comment>
<evidence type="ECO:0000256" key="1">
    <source>
        <dbReference type="SAM" id="MobiDB-lite"/>
    </source>
</evidence>
<proteinExistence type="predicted"/>
<evidence type="ECO:0000313" key="4">
    <source>
        <dbReference type="Proteomes" id="UP000266673"/>
    </source>
</evidence>
<gene>
    <name evidence="3" type="ORF">C2G38_2151453</name>
</gene>
<keyword evidence="2" id="KW-0812">Transmembrane</keyword>
<feature type="transmembrane region" description="Helical" evidence="2">
    <location>
        <begin position="137"/>
        <end position="157"/>
    </location>
</feature>
<feature type="compositionally biased region" description="Basic and acidic residues" evidence="1">
    <location>
        <begin position="22"/>
        <end position="42"/>
    </location>
</feature>